<accession>A0ACC2VYX3</accession>
<organism evidence="1 2">
    <name type="scientific">Naganishia adeliensis</name>
    <dbReference type="NCBI Taxonomy" id="92952"/>
    <lineage>
        <taxon>Eukaryota</taxon>
        <taxon>Fungi</taxon>
        <taxon>Dikarya</taxon>
        <taxon>Basidiomycota</taxon>
        <taxon>Agaricomycotina</taxon>
        <taxon>Tremellomycetes</taxon>
        <taxon>Filobasidiales</taxon>
        <taxon>Filobasidiaceae</taxon>
        <taxon>Naganishia</taxon>
    </lineage>
</organism>
<sequence length="479" mass="52136">MAARSASPTLYVPSRSVSPSPSRRNLDWADKGSWKDNSGMRKEGETQDVTDGNSGQKETTPVEKAGAGKADRTPFAEKDEARILEREGKDPNEVDFDGPDDPFNPLTQPIWRKWVSVFTVASGAICVTCASSMASSTYAGIEDSFGISNEVAILTVSLFVMGLGVGPLLVGPVSEFIGRRAVYLWSYIAFLSQAHSWVPFWWSAVELALIYFFAPETYKPQVLKIKAAHLRKTTGNQDLYAPVERSDRSFMQTLAKSVKTPFIILLTQPMAVLLNLWTSLLLGILYLFFNAFPITFMGYHGFNQQESGLSFLGIGLGQVLASACAPLWSKLYKREAAKHGGIAPPESRLLMGMAGAIATATNTHWIAPILGSIPFGMGIVWTFSSVFTYLVDAYRPVAASAMASNSFMRSSFAAGFPLFARQMFNRLGTFGASALLAGLVTCLVPLPFVFYRIGGGIRERSKFGAGSKVAEEEKKGEKA</sequence>
<keyword evidence="2" id="KW-1185">Reference proteome</keyword>
<protein>
    <submittedName>
        <fullName evidence="1">Uncharacterized protein</fullName>
    </submittedName>
</protein>
<dbReference type="Proteomes" id="UP001230649">
    <property type="component" value="Unassembled WGS sequence"/>
</dbReference>
<evidence type="ECO:0000313" key="2">
    <source>
        <dbReference type="Proteomes" id="UP001230649"/>
    </source>
</evidence>
<proteinExistence type="predicted"/>
<evidence type="ECO:0000313" key="1">
    <source>
        <dbReference type="EMBL" id="KAJ9104070.1"/>
    </source>
</evidence>
<dbReference type="EMBL" id="JASBWS010000056">
    <property type="protein sequence ID" value="KAJ9104070.1"/>
    <property type="molecule type" value="Genomic_DNA"/>
</dbReference>
<reference evidence="1" key="1">
    <citation type="submission" date="2023-04" db="EMBL/GenBank/DDBJ databases">
        <title>Draft Genome sequencing of Naganishia species isolated from polar environments using Oxford Nanopore Technology.</title>
        <authorList>
            <person name="Leo P."/>
            <person name="Venkateswaran K."/>
        </authorList>
    </citation>
    <scope>NUCLEOTIDE SEQUENCE</scope>
    <source>
        <strain evidence="1">MNA-CCFEE 5262</strain>
    </source>
</reference>
<name>A0ACC2VYX3_9TREE</name>
<comment type="caution">
    <text evidence="1">The sequence shown here is derived from an EMBL/GenBank/DDBJ whole genome shotgun (WGS) entry which is preliminary data.</text>
</comment>
<gene>
    <name evidence="1" type="ORF">QFC20_004647</name>
</gene>